<protein>
    <recommendedName>
        <fullName evidence="3">Protein GbcA</fullName>
    </recommendedName>
</protein>
<evidence type="ECO:0008006" key="3">
    <source>
        <dbReference type="Google" id="ProtNLM"/>
    </source>
</evidence>
<gene>
    <name evidence="1" type="ORF">ACIOUF_17635</name>
</gene>
<comment type="caution">
    <text evidence="1">The sequence shown here is derived from an EMBL/GenBank/DDBJ whole genome shotgun (WGS) entry which is preliminary data.</text>
</comment>
<dbReference type="EMBL" id="JBIUVY010000030">
    <property type="protein sequence ID" value="MFJ2288154.1"/>
    <property type="molecule type" value="Genomic_DNA"/>
</dbReference>
<dbReference type="RefSeq" id="WP_401232106.1">
    <property type="nucleotide sequence ID" value="NZ_JBIUVY010000030.1"/>
</dbReference>
<sequence>MRTPTQQTLDTCNQPEKHMLLIILIGAALGHVRPEPPCSIALPTNPQRAHRERWRCTAGVVAFWR</sequence>
<evidence type="ECO:0000313" key="1">
    <source>
        <dbReference type="EMBL" id="MFJ2288154.1"/>
    </source>
</evidence>
<organism evidence="1 2">
    <name type="scientific">Pseudomonas iridis</name>
    <dbReference type="NCBI Taxonomy" id="2710587"/>
    <lineage>
        <taxon>Bacteria</taxon>
        <taxon>Pseudomonadati</taxon>
        <taxon>Pseudomonadota</taxon>
        <taxon>Gammaproteobacteria</taxon>
        <taxon>Pseudomonadales</taxon>
        <taxon>Pseudomonadaceae</taxon>
        <taxon>Pseudomonas</taxon>
    </lineage>
</organism>
<proteinExistence type="predicted"/>
<evidence type="ECO:0000313" key="2">
    <source>
        <dbReference type="Proteomes" id="UP001617296"/>
    </source>
</evidence>
<accession>A0ABW8DLQ9</accession>
<name>A0ABW8DLQ9_9PSED</name>
<keyword evidence="2" id="KW-1185">Reference proteome</keyword>
<dbReference type="Proteomes" id="UP001617296">
    <property type="component" value="Unassembled WGS sequence"/>
</dbReference>
<reference evidence="1 2" key="1">
    <citation type="submission" date="2024-10" db="EMBL/GenBank/DDBJ databases">
        <title>The Natural Products Discovery Center: Release of the First 8490 Sequenced Strains for Exploring Actinobacteria Biosynthetic Diversity.</title>
        <authorList>
            <person name="Kalkreuter E."/>
            <person name="Kautsar S.A."/>
            <person name="Yang D."/>
            <person name="Bader C.D."/>
            <person name="Teijaro C.N."/>
            <person name="Fluegel L."/>
            <person name="Davis C.M."/>
            <person name="Simpson J.R."/>
            <person name="Lauterbach L."/>
            <person name="Steele A.D."/>
            <person name="Gui C."/>
            <person name="Meng S."/>
            <person name="Li G."/>
            <person name="Viehrig K."/>
            <person name="Ye F."/>
            <person name="Su P."/>
            <person name="Kiefer A.F."/>
            <person name="Nichols A."/>
            <person name="Cepeda A.J."/>
            <person name="Yan W."/>
            <person name="Fan B."/>
            <person name="Jiang Y."/>
            <person name="Adhikari A."/>
            <person name="Zheng C.-J."/>
            <person name="Schuster L."/>
            <person name="Cowan T.M."/>
            <person name="Smanski M.J."/>
            <person name="Chevrette M.G."/>
            <person name="De Carvalho L.P.S."/>
            <person name="Shen B."/>
        </authorList>
    </citation>
    <scope>NUCLEOTIDE SEQUENCE [LARGE SCALE GENOMIC DNA]</scope>
    <source>
        <strain evidence="1 2">NPDC087689</strain>
    </source>
</reference>